<accession>G9JM68</accession>
<name>G9JM68_9GAMA</name>
<evidence type="ECO:0000313" key="3">
    <source>
        <dbReference type="EMBL" id="AEW87755.1"/>
    </source>
</evidence>
<dbReference type="EMBL" id="JN885136">
    <property type="protein sequence ID" value="AEW87585.1"/>
    <property type="molecule type" value="Genomic_DNA"/>
</dbReference>
<organism evidence="2 5">
    <name type="scientific">Macaca fuscata rhadinovirus</name>
    <dbReference type="NCBI Taxonomy" id="272551"/>
    <lineage>
        <taxon>Viruses</taxon>
        <taxon>Duplodnaviria</taxon>
        <taxon>Heunggongvirae</taxon>
        <taxon>Peploviricota</taxon>
        <taxon>Herviviricetes</taxon>
        <taxon>Herpesvirales</taxon>
        <taxon>Orthoherpesviridae</taxon>
        <taxon>Gammaherpesvirinae</taxon>
        <taxon>Rhadinovirus</taxon>
        <taxon>Rhadinovirus macacinegamma11</taxon>
        <taxon>macacine gammaherpesvirus 11</taxon>
    </lineage>
</organism>
<evidence type="ECO:0000256" key="1">
    <source>
        <dbReference type="SAM" id="MobiDB-lite"/>
    </source>
</evidence>
<feature type="region of interest" description="Disordered" evidence="1">
    <location>
        <begin position="1"/>
        <end position="24"/>
    </location>
</feature>
<evidence type="ECO:0000313" key="4">
    <source>
        <dbReference type="Proteomes" id="UP000124292"/>
    </source>
</evidence>
<dbReference type="Proteomes" id="UP000124292">
    <property type="component" value="Genome"/>
</dbReference>
<sequence>MLSGPNGRRQGPAHGIPIGPTDPRSFPRVSCLCRTAAIFSQPVVIFKWELRARGLLPRALSATVNHAHVLFYRVYQSTRKDTPVICHV</sequence>
<evidence type="ECO:0000313" key="2">
    <source>
        <dbReference type="EMBL" id="AEW87585.1"/>
    </source>
</evidence>
<reference evidence="4 5" key="1">
    <citation type="journal article" date="2013" name="J. Virol.">
        <title>Genomic characterization of Japanese macaque rhadinovirus, a novel herpesvirus isolated from a nonhuman primate with a spontaneous inflammatory demyelinating disease.</title>
        <authorList>
            <person name="Estep R.D."/>
            <person name="Hansen S.G."/>
            <person name="Rogers K.S."/>
            <person name="Axthelm M.K."/>
            <person name="Wong S.W."/>
        </authorList>
    </citation>
    <scope>NUCLEOTIDE SEQUENCE [LARGE SCALE GENOMIC DNA]</scope>
    <source>
        <strain evidence="3">12E2</strain>
        <strain evidence="2">3A1</strain>
    </source>
</reference>
<dbReference type="EMBL" id="JN885137">
    <property type="protein sequence ID" value="AEW87755.1"/>
    <property type="molecule type" value="Genomic_DNA"/>
</dbReference>
<dbReference type="Proteomes" id="UP000133219">
    <property type="component" value="Segment"/>
</dbReference>
<dbReference type="GeneID" id="3416421"/>
<gene>
    <name evidence="2" type="ORF">JM60</name>
</gene>
<protein>
    <submittedName>
        <fullName evidence="2">JM60</fullName>
    </submittedName>
</protein>
<dbReference type="RefSeq" id="YP_238363.1">
    <property type="nucleotide sequence ID" value="NC_007016.1"/>
</dbReference>
<evidence type="ECO:0000313" key="5">
    <source>
        <dbReference type="Proteomes" id="UP000133219"/>
    </source>
</evidence>
<dbReference type="KEGG" id="vg:3416421"/>
<proteinExistence type="predicted"/>